<protein>
    <submittedName>
        <fullName evidence="1">Uncharacterized protein</fullName>
    </submittedName>
</protein>
<organism evidence="1">
    <name type="scientific">marine sediment metagenome</name>
    <dbReference type="NCBI Taxonomy" id="412755"/>
    <lineage>
        <taxon>unclassified sequences</taxon>
        <taxon>metagenomes</taxon>
        <taxon>ecological metagenomes</taxon>
    </lineage>
</organism>
<accession>X1TJH9</accession>
<gene>
    <name evidence="1" type="ORF">S12H4_11950</name>
</gene>
<sequence length="39" mass="4099">MAGVNYPISTVQCGAMTVIGVSTLPFSPGRTIEKIDENT</sequence>
<comment type="caution">
    <text evidence="1">The sequence shown here is derived from an EMBL/GenBank/DDBJ whole genome shotgun (WGS) entry which is preliminary data.</text>
</comment>
<dbReference type="EMBL" id="BARW01005513">
    <property type="protein sequence ID" value="GAI80199.1"/>
    <property type="molecule type" value="Genomic_DNA"/>
</dbReference>
<name>X1TJH9_9ZZZZ</name>
<dbReference type="AlphaFoldDB" id="X1TJH9"/>
<evidence type="ECO:0000313" key="1">
    <source>
        <dbReference type="EMBL" id="GAI80199.1"/>
    </source>
</evidence>
<reference evidence="1" key="1">
    <citation type="journal article" date="2014" name="Front. Microbiol.">
        <title>High frequency of phylogenetically diverse reductive dehalogenase-homologous genes in deep subseafloor sedimentary metagenomes.</title>
        <authorList>
            <person name="Kawai M."/>
            <person name="Futagami T."/>
            <person name="Toyoda A."/>
            <person name="Takaki Y."/>
            <person name="Nishi S."/>
            <person name="Hori S."/>
            <person name="Arai W."/>
            <person name="Tsubouchi T."/>
            <person name="Morono Y."/>
            <person name="Uchiyama I."/>
            <person name="Ito T."/>
            <person name="Fujiyama A."/>
            <person name="Inagaki F."/>
            <person name="Takami H."/>
        </authorList>
    </citation>
    <scope>NUCLEOTIDE SEQUENCE</scope>
    <source>
        <strain evidence="1">Expedition CK06-06</strain>
    </source>
</reference>
<proteinExistence type="predicted"/>